<feature type="domain" description="CAAX prenyl protease 2/Lysostaphin resistance protein A-like" evidence="3">
    <location>
        <begin position="122"/>
        <end position="221"/>
    </location>
</feature>
<evidence type="ECO:0000313" key="4">
    <source>
        <dbReference type="EMBL" id="SUA44856.1"/>
    </source>
</evidence>
<feature type="transmembrane region" description="Helical" evidence="2">
    <location>
        <begin position="86"/>
        <end position="106"/>
    </location>
</feature>
<dbReference type="Proteomes" id="UP000255082">
    <property type="component" value="Unassembled WGS sequence"/>
</dbReference>
<evidence type="ECO:0000256" key="2">
    <source>
        <dbReference type="SAM" id="Phobius"/>
    </source>
</evidence>
<evidence type="ECO:0000313" key="5">
    <source>
        <dbReference type="Proteomes" id="UP000255082"/>
    </source>
</evidence>
<evidence type="ECO:0000256" key="1">
    <source>
        <dbReference type="SAM" id="MobiDB-lite"/>
    </source>
</evidence>
<dbReference type="GO" id="GO:0080120">
    <property type="term" value="P:CAAX-box protein maturation"/>
    <property type="evidence" value="ECO:0007669"/>
    <property type="project" value="UniProtKB-ARBA"/>
</dbReference>
<feature type="transmembrane region" description="Helical" evidence="2">
    <location>
        <begin position="208"/>
        <end position="227"/>
    </location>
</feature>
<keyword evidence="2" id="KW-0472">Membrane</keyword>
<proteinExistence type="predicted"/>
<dbReference type="OrthoDB" id="9777755at2"/>
<dbReference type="AlphaFoldDB" id="A0A378WUD4"/>
<keyword evidence="2" id="KW-1133">Transmembrane helix</keyword>
<gene>
    <name evidence="4" type="ORF">NCTC13184_03378</name>
</gene>
<feature type="transmembrane region" description="Helical" evidence="2">
    <location>
        <begin position="181"/>
        <end position="201"/>
    </location>
</feature>
<dbReference type="GO" id="GO:0006508">
    <property type="term" value="P:proteolysis"/>
    <property type="evidence" value="ECO:0007669"/>
    <property type="project" value="UniProtKB-KW"/>
</dbReference>
<feature type="transmembrane region" description="Helical" evidence="2">
    <location>
        <begin position="233"/>
        <end position="253"/>
    </location>
</feature>
<keyword evidence="4" id="KW-0378">Hydrolase</keyword>
<dbReference type="EMBL" id="UGRU01000001">
    <property type="protein sequence ID" value="SUA44856.1"/>
    <property type="molecule type" value="Genomic_DNA"/>
</dbReference>
<evidence type="ECO:0000259" key="3">
    <source>
        <dbReference type="Pfam" id="PF02517"/>
    </source>
</evidence>
<organism evidence="4 5">
    <name type="scientific">Nocardia africana</name>
    <dbReference type="NCBI Taxonomy" id="134964"/>
    <lineage>
        <taxon>Bacteria</taxon>
        <taxon>Bacillati</taxon>
        <taxon>Actinomycetota</taxon>
        <taxon>Actinomycetes</taxon>
        <taxon>Mycobacteriales</taxon>
        <taxon>Nocardiaceae</taxon>
        <taxon>Nocardia</taxon>
    </lineage>
</organism>
<keyword evidence="2" id="KW-0812">Transmembrane</keyword>
<keyword evidence="4" id="KW-0645">Protease</keyword>
<dbReference type="Pfam" id="PF02517">
    <property type="entry name" value="Rce1-like"/>
    <property type="match status" value="1"/>
</dbReference>
<protein>
    <submittedName>
        <fullName evidence="4">CAAX amino terminal protease self- immunity</fullName>
    </submittedName>
</protein>
<dbReference type="InterPro" id="IPR003675">
    <property type="entry name" value="Rce1/LyrA-like_dom"/>
</dbReference>
<sequence length="288" mass="31027">MGCELGSRRRPLLFLALVTAMSLPFFVLGAVVDSVQVGALELPASAMMFLVPMLAAVFLVYRDEGRSAVRALLRSTFDYSAATHKAWYLAAAGLPLVTGGTAYGIARMLGAVDGGVPIALAALPFAVIATWFAATCEELGWTGYATDPLQQRWGPAWTGIALGTYWAAWHLVPLVQVGHEFWWIAGWFAGTVAGRVLIVWLHNVTGHGVPAAILFHTMLNVTAVATPDYDRPVVVIAGGAVLTLAAAVTACSWRRRNQLSMPTPQTSQARSIRLIETGGRDRRRSRRV</sequence>
<feature type="compositionally biased region" description="Polar residues" evidence="1">
    <location>
        <begin position="259"/>
        <end position="270"/>
    </location>
</feature>
<name>A0A378WUD4_9NOCA</name>
<feature type="transmembrane region" description="Helical" evidence="2">
    <location>
        <begin position="44"/>
        <end position="61"/>
    </location>
</feature>
<feature type="transmembrane region" description="Helical" evidence="2">
    <location>
        <begin position="118"/>
        <end position="136"/>
    </location>
</feature>
<feature type="region of interest" description="Disordered" evidence="1">
    <location>
        <begin position="259"/>
        <end position="288"/>
    </location>
</feature>
<feature type="transmembrane region" description="Helical" evidence="2">
    <location>
        <begin position="156"/>
        <end position="175"/>
    </location>
</feature>
<accession>A0A378WUD4</accession>
<dbReference type="GO" id="GO:0004175">
    <property type="term" value="F:endopeptidase activity"/>
    <property type="evidence" value="ECO:0007669"/>
    <property type="project" value="UniProtKB-ARBA"/>
</dbReference>
<feature type="transmembrane region" description="Helical" evidence="2">
    <location>
        <begin position="12"/>
        <end position="32"/>
    </location>
</feature>
<reference evidence="4 5" key="1">
    <citation type="submission" date="2018-06" db="EMBL/GenBank/DDBJ databases">
        <authorList>
            <consortium name="Pathogen Informatics"/>
            <person name="Doyle S."/>
        </authorList>
    </citation>
    <scope>NUCLEOTIDE SEQUENCE [LARGE SCALE GENOMIC DNA]</scope>
    <source>
        <strain evidence="4 5">NCTC13184</strain>
    </source>
</reference>